<feature type="region of interest" description="Disordered" evidence="1">
    <location>
        <begin position="1083"/>
        <end position="1127"/>
    </location>
</feature>
<name>A0A1Y2K1Z0_9PROT</name>
<dbReference type="InterPro" id="IPR038765">
    <property type="entry name" value="Papain-like_cys_pep_sf"/>
</dbReference>
<evidence type="ECO:0000313" key="4">
    <source>
        <dbReference type="Proteomes" id="UP000194003"/>
    </source>
</evidence>
<dbReference type="EMBL" id="LVJN01000020">
    <property type="protein sequence ID" value="OSM02023.1"/>
    <property type="molecule type" value="Genomic_DNA"/>
</dbReference>
<dbReference type="Pfam" id="PF09899">
    <property type="entry name" value="DUF2126"/>
    <property type="match status" value="1"/>
</dbReference>
<organism evidence="3 4">
    <name type="scientific">Magnetofaba australis IT-1</name>
    <dbReference type="NCBI Taxonomy" id="1434232"/>
    <lineage>
        <taxon>Bacteria</taxon>
        <taxon>Pseudomonadati</taxon>
        <taxon>Pseudomonadota</taxon>
        <taxon>Magnetococcia</taxon>
        <taxon>Magnetococcales</taxon>
        <taxon>Magnetococcaceae</taxon>
        <taxon>Magnetofaba</taxon>
    </lineage>
</organism>
<dbReference type="Proteomes" id="UP000194003">
    <property type="component" value="Unassembled WGS sequence"/>
</dbReference>
<dbReference type="InterPro" id="IPR018667">
    <property type="entry name" value="DUF2126"/>
</dbReference>
<dbReference type="InterPro" id="IPR002931">
    <property type="entry name" value="Transglutaminase-like"/>
</dbReference>
<dbReference type="Pfam" id="PF08379">
    <property type="entry name" value="Bact_transglu_N"/>
    <property type="match status" value="1"/>
</dbReference>
<comment type="caution">
    <text evidence="3">The sequence shown here is derived from an EMBL/GenBank/DDBJ whole genome shotgun (WGS) entry which is preliminary data.</text>
</comment>
<dbReference type="OrthoDB" id="9804023at2"/>
<evidence type="ECO:0000313" key="3">
    <source>
        <dbReference type="EMBL" id="OSM02023.1"/>
    </source>
</evidence>
<proteinExistence type="predicted"/>
<dbReference type="RefSeq" id="WP_085444520.1">
    <property type="nucleotide sequence ID" value="NZ_LVJN01000020.1"/>
</dbReference>
<dbReference type="SUPFAM" id="SSF54001">
    <property type="entry name" value="Cysteine proteinases"/>
    <property type="match status" value="1"/>
</dbReference>
<feature type="domain" description="Transglutaminase-like" evidence="2">
    <location>
        <begin position="172"/>
        <end position="248"/>
    </location>
</feature>
<gene>
    <name evidence="3" type="ORF">MAIT1_02102</name>
</gene>
<dbReference type="PANTHER" id="PTHR33490">
    <property type="entry name" value="BLR5614 PROTEIN-RELATED"/>
    <property type="match status" value="1"/>
</dbReference>
<evidence type="ECO:0000259" key="2">
    <source>
        <dbReference type="SMART" id="SM00460"/>
    </source>
</evidence>
<dbReference type="PANTHER" id="PTHR33490:SF1">
    <property type="entry name" value="SLL1233 PROTEIN"/>
    <property type="match status" value="1"/>
</dbReference>
<protein>
    <submittedName>
        <fullName evidence="3">Putative transglutaminase</fullName>
    </submittedName>
</protein>
<feature type="compositionally biased region" description="Gly residues" evidence="1">
    <location>
        <begin position="1089"/>
        <end position="1101"/>
    </location>
</feature>
<accession>A0A1Y2K1Z0</accession>
<keyword evidence="4" id="KW-1185">Reference proteome</keyword>
<reference evidence="3 4" key="1">
    <citation type="journal article" date="2016" name="BMC Genomics">
        <title>Combined genomic and structural analyses of a cultured magnetotactic bacterium reveals its niche adaptation to a dynamic environment.</title>
        <authorList>
            <person name="Araujo A.C."/>
            <person name="Morillo V."/>
            <person name="Cypriano J."/>
            <person name="Teixeira L.C."/>
            <person name="Leao P."/>
            <person name="Lyra S."/>
            <person name="Almeida L.G."/>
            <person name="Bazylinski D.A."/>
            <person name="Vasconcellos A.T."/>
            <person name="Abreu F."/>
            <person name="Lins U."/>
        </authorList>
    </citation>
    <scope>NUCLEOTIDE SEQUENCE [LARGE SCALE GENOMIC DNA]</scope>
    <source>
        <strain evidence="3 4">IT-1</strain>
    </source>
</reference>
<evidence type="ECO:0000256" key="1">
    <source>
        <dbReference type="SAM" id="MobiDB-lite"/>
    </source>
</evidence>
<feature type="region of interest" description="Disordered" evidence="1">
    <location>
        <begin position="563"/>
        <end position="602"/>
    </location>
</feature>
<dbReference type="Pfam" id="PF01841">
    <property type="entry name" value="Transglut_core"/>
    <property type="match status" value="1"/>
</dbReference>
<dbReference type="InterPro" id="IPR013589">
    <property type="entry name" value="Bac_transglu_N"/>
</dbReference>
<dbReference type="Gene3D" id="3.10.620.30">
    <property type="match status" value="1"/>
</dbReference>
<dbReference type="AlphaFoldDB" id="A0A1Y2K1Z0"/>
<dbReference type="STRING" id="1434232.MAIT1_02102"/>
<dbReference type="SMART" id="SM00460">
    <property type="entry name" value="TGc"/>
    <property type="match status" value="1"/>
</dbReference>
<sequence length="1127" mass="127180">MSIDVAIRHNTYYDYDRRITLSPHIFRLRPAPHCRTPILSYSLNIGPEEHFLNWQQDPFGNYMARVVFPEKTARLSVEVEVIAKMITINPFDFFLDEYAKEIPFEYDKQLNKELAPYRVVDEESPLLKKWLTGLDQSKRRSVDFLVDINTRMQADIGYNIRMEPGIQSCETTLKKQTGSCRDTAWLLVQALRRLGLAARFVSGYLVQLTPDVKSLDGPSGPSEDFTDLHAWTEVFLPGAGWVGLDPTSGLFAGEGHIPLACTPDPVSAAPVTGFSDKCETTFTFDNGVERIHEDPRVTKPYSDEQWRNIDSLGQRVDTVLAAEDVRLTMGGEPTFVSVDDMEGAEWTTDADGQHKRERAMDLLLRMRDRFAIGGALQYGQGKWYPGEELPRWRYACFWRPDGEPVWHDPQWMADPSKDYGHGPAQAERFMQRLAQELGGYEANVSPAYEDPVRHVWQESLLPENVNPLEYNLKDSLDRRRLAKILTQGLDEPVGYVLPLDWCGGDYPWISGKWSFRRERLYLIPGDSPMGLRLPLDGLHWIPPNQRPLRPYLDPFAPHPELPRFEAGPGMLGARGEDAASNAEPRPQSSTEPGPKPPPTPEQFLYQALGVEPRNGRLHVFMPPISLLDGYLTLVNIVERTAAALAMPVVLEGYPPPEDYRIAKFYVTPDPGVIEVNVKPSASWDELRDSTVALYEEAHNARLGTEKFLLDGRHTGTGGGNHVTLGGATPMESPLLRRPDLLGSLVTYWQHHPGLSYLFSGLFIGPTSQAPRVDEGRSENLYELEIALSNLPVGGTDQLWIGDRLMRNFLVDITGNTHRAEFCIDKLYSPDSPTGRLGILELRAFEMPPHARMSLVQMLLLRALVARFWREPYRKPLVRWGTSLHDKYLLHHYVKRDVQEVCQELQAAGLPFQAEWLDPFLEFRFPKYGEIRVGDIHLEIRQAIEPWHVLGEESTNTGTARYVDSSSERLEARLTGLTDSRYVLACNGRRMPLHNTGVAGEYVGSVRYKAWAPFSALHPTLGIDSPLTFDIVDTWNNRAIGGCTYHVVHPGGLSYDSFPVNAYEAEARRVSRFWDYGHSQGPAHRFTGPASGGRFVGEGSGVGPMDPPSWENASEYPTTLDLRRRRDA</sequence>